<proteinExistence type="predicted"/>
<sequence length="204" mass="22725">MNDGGYPAEQKVLDDLGSDFLQAFVDAVAGAREDYAVFRREHPDWLAGFASRSTAAVMHERLWGRLIALVDALEGIRIVDEPPVREIIIGMSYRARIKRHHLDDTIASYPTASSLAFWAPGAATFDGLEQYSLALGYEWDEETREPGAAVVSLRDGTQRAIWKISLDRDEEKEAGFTWSSVEPRLPQLDLSAVLTEADDEEDLA</sequence>
<dbReference type="Proteomes" id="UP001072034">
    <property type="component" value="Unassembled WGS sequence"/>
</dbReference>
<accession>A0ABT4I9X5</accession>
<keyword evidence="2" id="KW-1185">Reference proteome</keyword>
<reference evidence="1" key="1">
    <citation type="submission" date="2022-10" db="EMBL/GenBank/DDBJ databases">
        <title>Genome sequence of Actinomyces israelii ATCC 10048.</title>
        <authorList>
            <person name="Watt R.M."/>
            <person name="Tong W.M."/>
        </authorList>
    </citation>
    <scope>NUCLEOTIDE SEQUENCE</scope>
    <source>
        <strain evidence="1">ATCC 10048</strain>
    </source>
</reference>
<evidence type="ECO:0000313" key="2">
    <source>
        <dbReference type="Proteomes" id="UP001072034"/>
    </source>
</evidence>
<evidence type="ECO:0000313" key="1">
    <source>
        <dbReference type="EMBL" id="MCZ0858531.1"/>
    </source>
</evidence>
<comment type="caution">
    <text evidence="1">The sequence shown here is derived from an EMBL/GenBank/DDBJ whole genome shotgun (WGS) entry which is preliminary data.</text>
</comment>
<dbReference type="EMBL" id="JAPTMY010000024">
    <property type="protein sequence ID" value="MCZ0858531.1"/>
    <property type="molecule type" value="Genomic_DNA"/>
</dbReference>
<organism evidence="1 2">
    <name type="scientific">Actinomyces israelii</name>
    <dbReference type="NCBI Taxonomy" id="1659"/>
    <lineage>
        <taxon>Bacteria</taxon>
        <taxon>Bacillati</taxon>
        <taxon>Actinomycetota</taxon>
        <taxon>Actinomycetes</taxon>
        <taxon>Actinomycetales</taxon>
        <taxon>Actinomycetaceae</taxon>
        <taxon>Actinomyces</taxon>
    </lineage>
</organism>
<gene>
    <name evidence="1" type="ORF">OHJ16_10800</name>
</gene>
<protein>
    <submittedName>
        <fullName evidence="1">Uncharacterized protein</fullName>
    </submittedName>
</protein>
<name>A0ABT4I9X5_9ACTO</name>
<dbReference type="RefSeq" id="WP_268917902.1">
    <property type="nucleotide sequence ID" value="NZ_JAPTMY010000024.1"/>
</dbReference>